<name>A0A3S9UVD5_9BACL</name>
<evidence type="ECO:0000313" key="2">
    <source>
        <dbReference type="EMBL" id="AZS14292.1"/>
    </source>
</evidence>
<gene>
    <name evidence="2" type="primary">ltrA</name>
    <name evidence="2" type="ORF">EI981_07330</name>
</gene>
<dbReference type="EMBL" id="CP034346">
    <property type="protein sequence ID" value="AZS14292.1"/>
    <property type="molecule type" value="Genomic_DNA"/>
</dbReference>
<dbReference type="AlphaFoldDB" id="A0A3S9UVD5"/>
<dbReference type="PANTHER" id="PTHR34047">
    <property type="entry name" value="NUCLEAR INTRON MATURASE 1, MITOCHONDRIAL-RELATED"/>
    <property type="match status" value="1"/>
</dbReference>
<dbReference type="Gene3D" id="1.10.30.50">
    <property type="match status" value="1"/>
</dbReference>
<dbReference type="CDD" id="cd00085">
    <property type="entry name" value="HNHc"/>
    <property type="match status" value="1"/>
</dbReference>
<feature type="domain" description="Reverse transcriptase" evidence="1">
    <location>
        <begin position="78"/>
        <end position="331"/>
    </location>
</feature>
<dbReference type="Proteomes" id="UP000270678">
    <property type="component" value="Chromosome"/>
</dbReference>
<keyword evidence="2" id="KW-0695">RNA-directed DNA polymerase</keyword>
<evidence type="ECO:0000259" key="1">
    <source>
        <dbReference type="PROSITE" id="PS50878"/>
    </source>
</evidence>
<dbReference type="CDD" id="cd01651">
    <property type="entry name" value="RT_G2_intron"/>
    <property type="match status" value="1"/>
</dbReference>
<keyword evidence="2" id="KW-0808">Transferase</keyword>
<protein>
    <submittedName>
        <fullName evidence="2">Group II intron reverse transcriptase/maturase</fullName>
        <ecNumber evidence="2">2.7.7.49</ecNumber>
    </submittedName>
</protein>
<dbReference type="InterPro" id="IPR043502">
    <property type="entry name" value="DNA/RNA_pol_sf"/>
</dbReference>
<proteinExistence type="predicted"/>
<dbReference type="GO" id="GO:0003964">
    <property type="term" value="F:RNA-directed DNA polymerase activity"/>
    <property type="evidence" value="ECO:0007669"/>
    <property type="project" value="UniProtKB-KW"/>
</dbReference>
<dbReference type="RefSeq" id="WP_126996818.1">
    <property type="nucleotide sequence ID" value="NZ_CP034346.1"/>
</dbReference>
<dbReference type="InterPro" id="IPR051083">
    <property type="entry name" value="GrpII_Intron_Splice-Mob/Def"/>
</dbReference>
<organism evidence="2 3">
    <name type="scientific">Paenibacillus lutimineralis</name>
    <dbReference type="NCBI Taxonomy" id="2707005"/>
    <lineage>
        <taxon>Bacteria</taxon>
        <taxon>Bacillati</taxon>
        <taxon>Bacillota</taxon>
        <taxon>Bacilli</taxon>
        <taxon>Bacillales</taxon>
        <taxon>Paenibacillaceae</taxon>
        <taxon>Paenibacillus</taxon>
    </lineage>
</organism>
<reference evidence="3" key="1">
    <citation type="submission" date="2018-12" db="EMBL/GenBank/DDBJ databases">
        <title>Complete genome sequence of Paenibacillus sp. MBLB1234.</title>
        <authorList>
            <person name="Nam Y.-D."/>
            <person name="Kang J."/>
            <person name="Chung W.-H."/>
            <person name="Park Y.S."/>
        </authorList>
    </citation>
    <scope>NUCLEOTIDE SEQUENCE [LARGE SCALE GENOMIC DNA]</scope>
    <source>
        <strain evidence="3">MBLB1234</strain>
    </source>
</reference>
<accession>A0A3S9UVD5</accession>
<dbReference type="InterPro" id="IPR030931">
    <property type="entry name" value="Group_II_RT_mat"/>
</dbReference>
<evidence type="ECO:0000313" key="3">
    <source>
        <dbReference type="Proteomes" id="UP000270678"/>
    </source>
</evidence>
<sequence>MQTLRYWDYYGMTGTFTELHQKALNKGLFPNIYDIITTRENILLAFRTIKSNKGSKTAGTDGKTIDDIKVQTDEEIVSLIQHKLLNYQPKKVRRVFIPKPNGKQRPLGIPCIVDRIIQQCFKQVLEPIAEAHFFKHSYGFRPLRSTHHALARVQSLINKVNLHYVVDVDITGFFDNVNHTLLIKQLWNMGIRDRRVLRIINKMLKAEIEGEGIPSKGTPQGGILSPLLSNIVLNDLDQWVAGQWENFKTNHSYSYDYSKFIPLKRTGLKEGYIVRYADDFKVLCRDWRAAQKWFHAVRLYLKDRLKLDISPEKSQIVNLRKRKSEFLGFTIWAAKKGEKRVAYTGINNKKKLQIKEEAKKHIRKIQKNPIALNAYLFNSFVLGTHNYFSKATHVNVDLSRLAYDLRAFIYNRLKNMRYERPVRPPLTYLKFYKRTYRTFKIGGVYLYPLGDIKTVNNFNFSQNLTPFTYEGRELVHKKLRPDIQMEIVKLMNSIIPGRSLEYIDNRISRYSMKMGRCEITGTFLCVEDVHCHHYLPVHLNGDDKFNNLRILHKDVHRLIHAVNTETIETLTSRLDLTESMVNKINQYRNKCNLEPMNYEFK</sequence>
<dbReference type="OrthoDB" id="9793236at2"/>
<dbReference type="NCBIfam" id="TIGR04416">
    <property type="entry name" value="group_II_RT_mat"/>
    <property type="match status" value="1"/>
</dbReference>
<dbReference type="SUPFAM" id="SSF56672">
    <property type="entry name" value="DNA/RNA polymerases"/>
    <property type="match status" value="1"/>
</dbReference>
<dbReference type="Pfam" id="PF00078">
    <property type="entry name" value="RVT_1"/>
    <property type="match status" value="1"/>
</dbReference>
<dbReference type="InterPro" id="IPR000477">
    <property type="entry name" value="RT_dom"/>
</dbReference>
<keyword evidence="3" id="KW-1185">Reference proteome</keyword>
<dbReference type="InterPro" id="IPR003615">
    <property type="entry name" value="HNH_nuc"/>
</dbReference>
<dbReference type="PROSITE" id="PS50878">
    <property type="entry name" value="RT_POL"/>
    <property type="match status" value="1"/>
</dbReference>
<dbReference type="PANTHER" id="PTHR34047:SF8">
    <property type="entry name" value="PROTEIN YKFC"/>
    <property type="match status" value="1"/>
</dbReference>
<keyword evidence="2" id="KW-0548">Nucleotidyltransferase</keyword>
<dbReference type="EC" id="2.7.7.49" evidence="2"/>
<dbReference type="KEGG" id="plut:EI981_07330"/>